<evidence type="ECO:0000313" key="2">
    <source>
        <dbReference type="EMBL" id="PJI85499.1"/>
    </source>
</evidence>
<dbReference type="PROSITE" id="PS51725">
    <property type="entry name" value="ABM"/>
    <property type="match status" value="1"/>
</dbReference>
<dbReference type="InterPro" id="IPR007138">
    <property type="entry name" value="ABM_dom"/>
</dbReference>
<keyword evidence="2" id="KW-0560">Oxidoreductase</keyword>
<evidence type="ECO:0000313" key="3">
    <source>
        <dbReference type="Proteomes" id="UP000231586"/>
    </source>
</evidence>
<dbReference type="AlphaFoldDB" id="A0A2M8W3N1"/>
<dbReference type="SUPFAM" id="SSF54909">
    <property type="entry name" value="Dimeric alpha+beta barrel"/>
    <property type="match status" value="1"/>
</dbReference>
<accession>A0A2M8W3N1</accession>
<protein>
    <submittedName>
        <fullName evidence="2">Quinol monooxygenase YgiN</fullName>
    </submittedName>
</protein>
<dbReference type="RefSeq" id="WP_100351116.1">
    <property type="nucleotide sequence ID" value="NZ_PGTZ01000012.1"/>
</dbReference>
<reference evidence="2 3" key="1">
    <citation type="submission" date="2017-11" db="EMBL/GenBank/DDBJ databases">
        <title>Genomic Encyclopedia of Archaeal and Bacterial Type Strains, Phase II (KMG-II): From Individual Species to Whole Genera.</title>
        <authorList>
            <person name="Goeker M."/>
        </authorList>
    </citation>
    <scope>NUCLEOTIDE SEQUENCE [LARGE SCALE GENOMIC DNA]</scope>
    <source>
        <strain evidence="2 3">DSM 22413</strain>
    </source>
</reference>
<proteinExistence type="predicted"/>
<dbReference type="OrthoDB" id="165368at2"/>
<dbReference type="EMBL" id="PGTZ01000012">
    <property type="protein sequence ID" value="PJI85499.1"/>
    <property type="molecule type" value="Genomic_DNA"/>
</dbReference>
<name>A0A2M8W3N1_9MICO</name>
<comment type="caution">
    <text evidence="2">The sequence shown here is derived from an EMBL/GenBank/DDBJ whole genome shotgun (WGS) entry which is preliminary data.</text>
</comment>
<dbReference type="GO" id="GO:0004497">
    <property type="term" value="F:monooxygenase activity"/>
    <property type="evidence" value="ECO:0007669"/>
    <property type="project" value="UniProtKB-KW"/>
</dbReference>
<dbReference type="Pfam" id="PF03992">
    <property type="entry name" value="ABM"/>
    <property type="match status" value="1"/>
</dbReference>
<feature type="domain" description="ABM" evidence="1">
    <location>
        <begin position="3"/>
        <end position="93"/>
    </location>
</feature>
<dbReference type="Proteomes" id="UP000231586">
    <property type="component" value="Unassembled WGS sequence"/>
</dbReference>
<keyword evidence="3" id="KW-1185">Reference proteome</keyword>
<gene>
    <name evidence="2" type="ORF">CLV34_3012</name>
</gene>
<keyword evidence="2" id="KW-0503">Monooxygenase</keyword>
<dbReference type="InterPro" id="IPR011008">
    <property type="entry name" value="Dimeric_a/b-barrel"/>
</dbReference>
<dbReference type="Gene3D" id="3.30.70.100">
    <property type="match status" value="1"/>
</dbReference>
<evidence type="ECO:0000259" key="1">
    <source>
        <dbReference type="PROSITE" id="PS51725"/>
    </source>
</evidence>
<sequence>MTFANAGTLGVVPGRRDDLVAHLTRHSPVLRALGCLLYEVGIDEGAPDTVFVVELWESAQAHRDSLQHPDVVDAIARARPLLDGQFGGFRFEVVGSPLDPEGGRG</sequence>
<organism evidence="2 3">
    <name type="scientific">Luteimicrobium subarcticum</name>
    <dbReference type="NCBI Taxonomy" id="620910"/>
    <lineage>
        <taxon>Bacteria</taxon>
        <taxon>Bacillati</taxon>
        <taxon>Actinomycetota</taxon>
        <taxon>Actinomycetes</taxon>
        <taxon>Micrococcales</taxon>
        <taxon>Luteimicrobium</taxon>
    </lineage>
</organism>